<gene>
    <name evidence="2" type="ORF">ABB34_05415</name>
</gene>
<dbReference type="EMBL" id="LDJP01000029">
    <property type="protein sequence ID" value="KRG86920.1"/>
    <property type="molecule type" value="Genomic_DNA"/>
</dbReference>
<organism evidence="2 3">
    <name type="scientific">Stenotrophomonas daejeonensis</name>
    <dbReference type="NCBI Taxonomy" id="659018"/>
    <lineage>
        <taxon>Bacteria</taxon>
        <taxon>Pseudomonadati</taxon>
        <taxon>Pseudomonadota</taxon>
        <taxon>Gammaproteobacteria</taxon>
        <taxon>Lysobacterales</taxon>
        <taxon>Lysobacteraceae</taxon>
        <taxon>Stenotrophomonas</taxon>
    </lineage>
</organism>
<dbReference type="OrthoDB" id="6196651at2"/>
<feature type="transmembrane region" description="Helical" evidence="1">
    <location>
        <begin position="134"/>
        <end position="157"/>
    </location>
</feature>
<evidence type="ECO:0000256" key="1">
    <source>
        <dbReference type="SAM" id="Phobius"/>
    </source>
</evidence>
<keyword evidence="1" id="KW-0472">Membrane</keyword>
<dbReference type="AlphaFoldDB" id="A0A0R0E9I3"/>
<accession>A0A0R0E9I3</accession>
<keyword evidence="1" id="KW-1133">Transmembrane helix</keyword>
<feature type="transmembrane region" description="Helical" evidence="1">
    <location>
        <begin position="65"/>
        <end position="83"/>
    </location>
</feature>
<dbReference type="PATRIC" id="fig|659018.3.peg.995"/>
<name>A0A0R0E9I3_9GAMM</name>
<dbReference type="Proteomes" id="UP000050940">
    <property type="component" value="Unassembled WGS sequence"/>
</dbReference>
<evidence type="ECO:0000313" key="3">
    <source>
        <dbReference type="Proteomes" id="UP000050940"/>
    </source>
</evidence>
<proteinExistence type="predicted"/>
<feature type="transmembrane region" description="Helical" evidence="1">
    <location>
        <begin position="6"/>
        <end position="28"/>
    </location>
</feature>
<evidence type="ECO:0000313" key="2">
    <source>
        <dbReference type="EMBL" id="KRG86920.1"/>
    </source>
</evidence>
<dbReference type="RefSeq" id="WP_057640237.1">
    <property type="nucleotide sequence ID" value="NZ_LDJP01000029.1"/>
</dbReference>
<comment type="caution">
    <text evidence="2">The sequence shown here is derived from an EMBL/GenBank/DDBJ whole genome shotgun (WGS) entry which is preliminary data.</text>
</comment>
<protein>
    <submittedName>
        <fullName evidence="2">Membrane protein</fullName>
    </submittedName>
</protein>
<keyword evidence="1" id="KW-0812">Transmembrane</keyword>
<feature type="transmembrane region" description="Helical" evidence="1">
    <location>
        <begin position="40"/>
        <end position="59"/>
    </location>
</feature>
<dbReference type="STRING" id="659018.ABB34_05415"/>
<keyword evidence="3" id="KW-1185">Reference proteome</keyword>
<reference evidence="2 3" key="1">
    <citation type="submission" date="2015-05" db="EMBL/GenBank/DDBJ databases">
        <title>Genome sequencing and analysis of members of genus Stenotrophomonas.</title>
        <authorList>
            <person name="Patil P.P."/>
            <person name="Midha S."/>
            <person name="Patil P.B."/>
        </authorList>
    </citation>
    <scope>NUCLEOTIDE SEQUENCE [LARGE SCALE GENOMIC DNA]</scope>
    <source>
        <strain evidence="2 3">JCM 16244</strain>
    </source>
</reference>
<feature type="transmembrane region" description="Helical" evidence="1">
    <location>
        <begin position="95"/>
        <end position="114"/>
    </location>
</feature>
<sequence length="167" mass="17877">MTHSLSLLGAIHTTLSLIPVAAGFYGFARHRAIEPATRSGRIYLAGLAVSVFTAFGLSSTGGFNPGHAVGILALLAAIGSLLVPRMSFVGRLRPYLATFGISFSFFLLLVPAIAETLTRLPSAHPLADGPQSVVVRTTLLAWIATFIVGFVLQAWMIRSRRRGMVRE</sequence>